<feature type="transmembrane region" description="Helical" evidence="8">
    <location>
        <begin position="133"/>
        <end position="152"/>
    </location>
</feature>
<evidence type="ECO:0000313" key="10">
    <source>
        <dbReference type="EMBL" id="GGE47160.1"/>
    </source>
</evidence>
<evidence type="ECO:0000256" key="6">
    <source>
        <dbReference type="ARBA" id="ARBA00022989"/>
    </source>
</evidence>
<evidence type="ECO:0000259" key="9">
    <source>
        <dbReference type="Pfam" id="PF11984"/>
    </source>
</evidence>
<dbReference type="NCBIfam" id="TIGR04152">
    <property type="entry name" value="exosort_VPLPA"/>
    <property type="match status" value="1"/>
</dbReference>
<comment type="caution">
    <text evidence="10">The sequence shown here is derived from an EMBL/GenBank/DDBJ whole genome shotgun (WGS) entry which is preliminary data.</text>
</comment>
<dbReference type="GO" id="GO:0005886">
    <property type="term" value="C:plasma membrane"/>
    <property type="evidence" value="ECO:0007669"/>
    <property type="project" value="UniProtKB-SubCell"/>
</dbReference>
<dbReference type="RefSeq" id="WP_188479395.1">
    <property type="nucleotide sequence ID" value="NZ_BMFJ01000002.1"/>
</dbReference>
<organism evidence="10 11">
    <name type="scientific">Primorskyibacter flagellatus</name>
    <dbReference type="NCBI Taxonomy" id="1387277"/>
    <lineage>
        <taxon>Bacteria</taxon>
        <taxon>Pseudomonadati</taxon>
        <taxon>Pseudomonadota</taxon>
        <taxon>Alphaproteobacteria</taxon>
        <taxon>Rhodobacterales</taxon>
        <taxon>Roseobacteraceae</taxon>
        <taxon>Primorskyibacter</taxon>
    </lineage>
</organism>
<comment type="subcellular location">
    <subcellularLocation>
        <location evidence="1">Cell membrane</location>
        <topology evidence="1">Multi-pass membrane protein</topology>
    </subcellularLocation>
</comment>
<feature type="transmembrane region" description="Helical" evidence="8">
    <location>
        <begin position="199"/>
        <end position="217"/>
    </location>
</feature>
<dbReference type="InterPro" id="IPR026392">
    <property type="entry name" value="Exo/Archaeosortase_dom"/>
</dbReference>
<evidence type="ECO:0000256" key="3">
    <source>
        <dbReference type="ARBA" id="ARBA00022670"/>
    </source>
</evidence>
<dbReference type="NCBIfam" id="TIGR04178">
    <property type="entry name" value="exo_archaeo"/>
    <property type="match status" value="1"/>
</dbReference>
<dbReference type="AlphaFoldDB" id="A0A917AEN3"/>
<feature type="transmembrane region" description="Helical" evidence="8">
    <location>
        <begin position="157"/>
        <end position="179"/>
    </location>
</feature>
<dbReference type="InterPro" id="IPR019127">
    <property type="entry name" value="Exosortase"/>
</dbReference>
<dbReference type="Proteomes" id="UP000612855">
    <property type="component" value="Unassembled WGS sequence"/>
</dbReference>
<keyword evidence="2" id="KW-1003">Cell membrane</keyword>
<gene>
    <name evidence="10" type="ORF">GCM10011360_38010</name>
</gene>
<keyword evidence="4 8" id="KW-0812">Transmembrane</keyword>
<feature type="domain" description="Methanolan biosynthesis EpsI" evidence="9">
    <location>
        <begin position="325"/>
        <end position="534"/>
    </location>
</feature>
<feature type="transmembrane region" description="Helical" evidence="8">
    <location>
        <begin position="22"/>
        <end position="41"/>
    </location>
</feature>
<protein>
    <recommendedName>
        <fullName evidence="9">Methanolan biosynthesis EpsI domain-containing protein</fullName>
    </recommendedName>
</protein>
<feature type="transmembrane region" description="Helical" evidence="8">
    <location>
        <begin position="269"/>
        <end position="288"/>
    </location>
</feature>
<dbReference type="EMBL" id="BMFJ01000002">
    <property type="protein sequence ID" value="GGE47160.1"/>
    <property type="molecule type" value="Genomic_DNA"/>
</dbReference>
<dbReference type="NCBIfam" id="TIGR02602">
    <property type="entry name" value="8TM_EpsH"/>
    <property type="match status" value="1"/>
</dbReference>
<dbReference type="GO" id="GO:0006508">
    <property type="term" value="P:proteolysis"/>
    <property type="evidence" value="ECO:0007669"/>
    <property type="project" value="UniProtKB-KW"/>
</dbReference>
<feature type="transmembrane region" description="Helical" evidence="8">
    <location>
        <begin position="226"/>
        <end position="249"/>
    </location>
</feature>
<feature type="transmembrane region" description="Helical" evidence="8">
    <location>
        <begin position="83"/>
        <end position="102"/>
    </location>
</feature>
<reference evidence="11" key="1">
    <citation type="journal article" date="2019" name="Int. J. Syst. Evol. Microbiol.">
        <title>The Global Catalogue of Microorganisms (GCM) 10K type strain sequencing project: providing services to taxonomists for standard genome sequencing and annotation.</title>
        <authorList>
            <consortium name="The Broad Institute Genomics Platform"/>
            <consortium name="The Broad Institute Genome Sequencing Center for Infectious Disease"/>
            <person name="Wu L."/>
            <person name="Ma J."/>
        </authorList>
    </citation>
    <scope>NUCLEOTIDE SEQUENCE [LARGE SCALE GENOMIC DNA]</scope>
    <source>
        <strain evidence="11">CGMCC 1.12664</strain>
    </source>
</reference>
<dbReference type="InterPro" id="IPR014263">
    <property type="entry name" value="Methanolan_biosynth_EpsI"/>
</dbReference>
<sequence length="538" mass="60530">MATYHYSDPPRRAGFLDLLNPGLYWLILATVAAVAFFWEGIETLLSAWEAPEYSHGPLIPVLSALLFLRQLKEEDIHTGPVNTIPGLALMVIAIFFGAIGKFSGIEDVVAYALILWVGAILLISFGWSQGKRFWPPVLHLVYMLPLPGVLYFKMSTFLQAISSELGVWFLQLMSVPVFLEGNIIDLGVYKLHVAEACSGLRYLFPILSFSYIFAVLYKGPMWHKAVLLISAAPITVLMNSVRIAIAGWIVDRWGLEHVEGFSHFFEGWVIFMACVGLLFLLAWLMLLFNPRKMSLTEALDLDTTDLGKQLARIRLVENSRGMILGAVLMVGAAGAWYVRPAPQISIPVRESFATFPTRMGDWQQAGGRQILEPKVAKTLGADDYHQVTFVNPLEKNPVTSRVEFFSAWYDDQTKGGTHSPEICLPGAGWEIAWLERVDIAPEIGLSEPFNLNRAVIQKGEYRMVAYYWFEQHGRHIAWDFAAKFWLLWDGFTIGRTDGALVRLITPINQGETEKQAEDRLKAMLLETLDVMPRYIPGQ</sequence>
<dbReference type="GO" id="GO:0008233">
    <property type="term" value="F:peptidase activity"/>
    <property type="evidence" value="ECO:0007669"/>
    <property type="project" value="UniProtKB-KW"/>
</dbReference>
<keyword evidence="7 8" id="KW-0472">Membrane</keyword>
<dbReference type="InterPro" id="IPR026491">
    <property type="entry name" value="ExosortD_VPLPA"/>
</dbReference>
<accession>A0A917AEN3</accession>
<evidence type="ECO:0000256" key="8">
    <source>
        <dbReference type="SAM" id="Phobius"/>
    </source>
</evidence>
<dbReference type="InterPro" id="IPR013426">
    <property type="entry name" value="EpsH-like"/>
</dbReference>
<dbReference type="Pfam" id="PF11984">
    <property type="entry name" value="DUF3485"/>
    <property type="match status" value="1"/>
</dbReference>
<dbReference type="NCBIfam" id="TIGR02914">
    <property type="entry name" value="EpsI_fam"/>
    <property type="match status" value="1"/>
</dbReference>
<keyword evidence="5" id="KW-0378">Hydrolase</keyword>
<name>A0A917AEN3_9RHOB</name>
<evidence type="ECO:0000256" key="4">
    <source>
        <dbReference type="ARBA" id="ARBA00022692"/>
    </source>
</evidence>
<keyword evidence="3" id="KW-0645">Protease</keyword>
<keyword evidence="6 8" id="KW-1133">Transmembrane helix</keyword>
<evidence type="ECO:0000256" key="7">
    <source>
        <dbReference type="ARBA" id="ARBA00023136"/>
    </source>
</evidence>
<feature type="transmembrane region" description="Helical" evidence="8">
    <location>
        <begin position="321"/>
        <end position="338"/>
    </location>
</feature>
<evidence type="ECO:0000313" key="11">
    <source>
        <dbReference type="Proteomes" id="UP000612855"/>
    </source>
</evidence>
<evidence type="ECO:0000256" key="5">
    <source>
        <dbReference type="ARBA" id="ARBA00022801"/>
    </source>
</evidence>
<feature type="transmembrane region" description="Helical" evidence="8">
    <location>
        <begin position="109"/>
        <end position="127"/>
    </location>
</feature>
<dbReference type="Pfam" id="PF09721">
    <property type="entry name" value="Exosortase_EpsH"/>
    <property type="match status" value="1"/>
</dbReference>
<evidence type="ECO:0000256" key="2">
    <source>
        <dbReference type="ARBA" id="ARBA00022475"/>
    </source>
</evidence>
<proteinExistence type="predicted"/>
<evidence type="ECO:0000256" key="1">
    <source>
        <dbReference type="ARBA" id="ARBA00004651"/>
    </source>
</evidence>
<keyword evidence="11" id="KW-1185">Reference proteome</keyword>